<evidence type="ECO:0000256" key="1">
    <source>
        <dbReference type="SAM" id="SignalP"/>
    </source>
</evidence>
<accession>A0ABT9STL6</accession>
<name>A0ABT9STL6_9FLAO</name>
<reference evidence="2 3" key="1">
    <citation type="submission" date="2023-07" db="EMBL/GenBank/DDBJ databases">
        <title>Sorghum-associated microbial communities from plants grown in Nebraska, USA.</title>
        <authorList>
            <person name="Schachtman D."/>
        </authorList>
    </citation>
    <scope>NUCLEOTIDE SEQUENCE [LARGE SCALE GENOMIC DNA]</scope>
    <source>
        <strain evidence="2 3">CC351</strain>
    </source>
</reference>
<comment type="caution">
    <text evidence="2">The sequence shown here is derived from an EMBL/GenBank/DDBJ whole genome shotgun (WGS) entry which is preliminary data.</text>
</comment>
<proteinExistence type="predicted"/>
<gene>
    <name evidence="2" type="ORF">J2T04_004069</name>
</gene>
<sequence length="252" mass="26279">MKKIITPILLLAISSSYLNAQVGIQTSNPQGPLHIDGAKDNPATGNLTAAQQANDVIINSIGNVGIGTSIPTNKLEVNSGTSGTSGVTITQLPSASILSTDANGNIISGNSESAGVNVTKQYLIAPNTAVVLNSGSGKYSFRYSGYNASTLLGGRWQMRINDGVARQFNVWDTEYTGAGGGSTVYQARNVVNFTPGVWAPLNSANGAGGADEYNVYHVYDSSTGVVLRFTCTLSNMGTTTAGIRESMILEEF</sequence>
<keyword evidence="3" id="KW-1185">Reference proteome</keyword>
<evidence type="ECO:0000313" key="2">
    <source>
        <dbReference type="EMBL" id="MDP9962141.1"/>
    </source>
</evidence>
<feature type="chain" id="PRO_5047059880" evidence="1">
    <location>
        <begin position="21"/>
        <end position="252"/>
    </location>
</feature>
<dbReference type="EMBL" id="JAUSRL010000010">
    <property type="protein sequence ID" value="MDP9962141.1"/>
    <property type="molecule type" value="Genomic_DNA"/>
</dbReference>
<organism evidence="2 3">
    <name type="scientific">Chryseobacterium lathyri</name>
    <dbReference type="NCBI Taxonomy" id="395933"/>
    <lineage>
        <taxon>Bacteria</taxon>
        <taxon>Pseudomonadati</taxon>
        <taxon>Bacteroidota</taxon>
        <taxon>Flavobacteriia</taxon>
        <taxon>Flavobacteriales</taxon>
        <taxon>Weeksellaceae</taxon>
        <taxon>Chryseobacterium group</taxon>
        <taxon>Chryseobacterium</taxon>
    </lineage>
</organism>
<protein>
    <submittedName>
        <fullName evidence="2">Uncharacterized protein</fullName>
    </submittedName>
</protein>
<dbReference type="Proteomes" id="UP001235513">
    <property type="component" value="Unassembled WGS sequence"/>
</dbReference>
<keyword evidence="1" id="KW-0732">Signal</keyword>
<feature type="signal peptide" evidence="1">
    <location>
        <begin position="1"/>
        <end position="20"/>
    </location>
</feature>
<evidence type="ECO:0000313" key="3">
    <source>
        <dbReference type="Proteomes" id="UP001235513"/>
    </source>
</evidence>
<dbReference type="RefSeq" id="WP_306846461.1">
    <property type="nucleotide sequence ID" value="NZ_JAUSRL010000010.1"/>
</dbReference>